<proteinExistence type="predicted"/>
<sequence>MSFAATKLRAASAPTKATPSLSFSRSKSTAASNASFLEARARVQDRARSISRSSTQNAVVSQVVRPPPAPGFQQLPTRNNVPFAPSHIGPQSDAHLDHSFIGLSGGQIFHEMMLRHDVKQIFGYPGGAILPVFDAIYNSKHFNFILPRHEQGAGHMAEGYARMSGKPGVVLVTSGPGATNVVTPMQDALSDGLPLVVFCGQVATSSIGSDAFQEADMVGISRSCTKWNVMVKDISELPRRINEAFKIATSGRPGPVLVDLPKDVTAGVLRTPLPFKATTPGINLGLPSNPLHGSSESAVSQADLHLLRQAADLINRAERPIIYAGNGLLNDPKGPTFLAQLAEAGNIPVTTTLQGLGAFDETDEKSLHMLGMHGSAYANIAMQQADVIVALGARFDDRVTGKVDAFAPAARAAATQGRGGIIHFEIQPKNINKVVDATVPVLGDVTQNLAVMLPMVKYAPRDAWFADIQGWKAKYPFTYVRSAPERGEKMKPQEVIEELDRQTADRKADVVISTGVGQHQMWAAQHFRWRHPRSMVTSGGLGTMGFGLPSAIGAKVAAPNKTVIDIDGDASFSMTAMELQTASMYDIGVKVLVLNNEFQGMVLQWQDLFYDQRYSHTRMKNPDFVRLAESMGVHAIRVQNASELPEKMKEFLEYDGSRPVLMECMVESNEHVYPMVPAGKALHEQVLHPSFAKKDS</sequence>
<organism evidence="1 2">
    <name type="scientific">Vararia minispora EC-137</name>
    <dbReference type="NCBI Taxonomy" id="1314806"/>
    <lineage>
        <taxon>Eukaryota</taxon>
        <taxon>Fungi</taxon>
        <taxon>Dikarya</taxon>
        <taxon>Basidiomycota</taxon>
        <taxon>Agaricomycotina</taxon>
        <taxon>Agaricomycetes</taxon>
        <taxon>Russulales</taxon>
        <taxon>Lachnocladiaceae</taxon>
        <taxon>Vararia</taxon>
    </lineage>
</organism>
<dbReference type="Proteomes" id="UP000814128">
    <property type="component" value="Unassembled WGS sequence"/>
</dbReference>
<reference evidence="1" key="2">
    <citation type="journal article" date="2022" name="New Phytol.">
        <title>Evolutionary transition to the ectomycorrhizal habit in the genomes of a hyperdiverse lineage of mushroom-forming fungi.</title>
        <authorList>
            <person name="Looney B."/>
            <person name="Miyauchi S."/>
            <person name="Morin E."/>
            <person name="Drula E."/>
            <person name="Courty P.E."/>
            <person name="Kohler A."/>
            <person name="Kuo A."/>
            <person name="LaButti K."/>
            <person name="Pangilinan J."/>
            <person name="Lipzen A."/>
            <person name="Riley R."/>
            <person name="Andreopoulos W."/>
            <person name="He G."/>
            <person name="Johnson J."/>
            <person name="Nolan M."/>
            <person name="Tritt A."/>
            <person name="Barry K.W."/>
            <person name="Grigoriev I.V."/>
            <person name="Nagy L.G."/>
            <person name="Hibbett D."/>
            <person name="Henrissat B."/>
            <person name="Matheny P.B."/>
            <person name="Labbe J."/>
            <person name="Martin F.M."/>
        </authorList>
    </citation>
    <scope>NUCLEOTIDE SEQUENCE</scope>
    <source>
        <strain evidence="1">EC-137</strain>
    </source>
</reference>
<keyword evidence="2" id="KW-1185">Reference proteome</keyword>
<dbReference type="EMBL" id="MU273507">
    <property type="protein sequence ID" value="KAI0034053.1"/>
    <property type="molecule type" value="Genomic_DNA"/>
</dbReference>
<evidence type="ECO:0000313" key="2">
    <source>
        <dbReference type="Proteomes" id="UP000814128"/>
    </source>
</evidence>
<protein>
    <submittedName>
        <fullName evidence="1">Acetolactate synthase</fullName>
    </submittedName>
</protein>
<reference evidence="1" key="1">
    <citation type="submission" date="2021-02" db="EMBL/GenBank/DDBJ databases">
        <authorList>
            <consortium name="DOE Joint Genome Institute"/>
            <person name="Ahrendt S."/>
            <person name="Looney B.P."/>
            <person name="Miyauchi S."/>
            <person name="Morin E."/>
            <person name="Drula E."/>
            <person name="Courty P.E."/>
            <person name="Chicoki N."/>
            <person name="Fauchery L."/>
            <person name="Kohler A."/>
            <person name="Kuo A."/>
            <person name="Labutti K."/>
            <person name="Pangilinan J."/>
            <person name="Lipzen A."/>
            <person name="Riley R."/>
            <person name="Andreopoulos W."/>
            <person name="He G."/>
            <person name="Johnson J."/>
            <person name="Barry K.W."/>
            <person name="Grigoriev I.V."/>
            <person name="Nagy L."/>
            <person name="Hibbett D."/>
            <person name="Henrissat B."/>
            <person name="Matheny P.B."/>
            <person name="Labbe J."/>
            <person name="Martin F."/>
        </authorList>
    </citation>
    <scope>NUCLEOTIDE SEQUENCE</scope>
    <source>
        <strain evidence="1">EC-137</strain>
    </source>
</reference>
<comment type="caution">
    <text evidence="1">The sequence shown here is derived from an EMBL/GenBank/DDBJ whole genome shotgun (WGS) entry which is preliminary data.</text>
</comment>
<evidence type="ECO:0000313" key="1">
    <source>
        <dbReference type="EMBL" id="KAI0034053.1"/>
    </source>
</evidence>
<gene>
    <name evidence="1" type="ORF">K488DRAFT_46367</name>
</gene>
<accession>A0ACB8QQV8</accession>
<name>A0ACB8QQV8_9AGAM</name>